<name>A0A371WZ65_9HYPH</name>
<comment type="caution">
    <text evidence="3">The sequence shown here is derived from an EMBL/GenBank/DDBJ whole genome shotgun (WGS) entry which is preliminary data.</text>
</comment>
<dbReference type="PROSITE" id="PS51192">
    <property type="entry name" value="HELICASE_ATP_BIND_1"/>
    <property type="match status" value="1"/>
</dbReference>
<dbReference type="GO" id="GO:0005829">
    <property type="term" value="C:cytosol"/>
    <property type="evidence" value="ECO:0007669"/>
    <property type="project" value="TreeGrafter"/>
</dbReference>
<keyword evidence="3" id="KW-0255">Endonuclease</keyword>
<dbReference type="PANTHER" id="PTHR47396:SF1">
    <property type="entry name" value="ATP-DEPENDENT HELICASE IRC3-RELATED"/>
    <property type="match status" value="1"/>
</dbReference>
<accession>A0A371WZ65</accession>
<dbReference type="InterPro" id="IPR027417">
    <property type="entry name" value="P-loop_NTPase"/>
</dbReference>
<dbReference type="OrthoDB" id="5194627at2"/>
<dbReference type="Pfam" id="PF04851">
    <property type="entry name" value="ResIII"/>
    <property type="match status" value="1"/>
</dbReference>
<reference evidence="3 4" key="1">
    <citation type="submission" date="2018-08" db="EMBL/GenBank/DDBJ databases">
        <title>Fulvimarina sp. 85, whole genome shotgun sequence.</title>
        <authorList>
            <person name="Tuo L."/>
        </authorList>
    </citation>
    <scope>NUCLEOTIDE SEQUENCE [LARGE SCALE GENOMIC DNA]</scope>
    <source>
        <strain evidence="3 4">85</strain>
    </source>
</reference>
<dbReference type="EMBL" id="QURL01000008">
    <property type="protein sequence ID" value="RFC62262.1"/>
    <property type="molecule type" value="Genomic_DNA"/>
</dbReference>
<dbReference type="InterPro" id="IPR050742">
    <property type="entry name" value="Helicase_Restrict-Modif_Enz"/>
</dbReference>
<dbReference type="SMART" id="SM00487">
    <property type="entry name" value="DEXDc"/>
    <property type="match status" value="1"/>
</dbReference>
<dbReference type="Gene3D" id="3.40.50.300">
    <property type="entry name" value="P-loop containing nucleotide triphosphate hydrolases"/>
    <property type="match status" value="2"/>
</dbReference>
<keyword evidence="4" id="KW-1185">Reference proteome</keyword>
<protein>
    <submittedName>
        <fullName evidence="3">Type I restriction-modification system endonuclease</fullName>
        <ecNumber evidence="3">3.1.21.3</ecNumber>
    </submittedName>
</protein>
<dbReference type="GO" id="GO:0005524">
    <property type="term" value="F:ATP binding"/>
    <property type="evidence" value="ECO:0007669"/>
    <property type="project" value="InterPro"/>
</dbReference>
<keyword evidence="3" id="KW-0540">Nuclease</keyword>
<dbReference type="EC" id="3.1.21.3" evidence="3"/>
<proteinExistence type="predicted"/>
<evidence type="ECO:0000259" key="1">
    <source>
        <dbReference type="PROSITE" id="PS51192"/>
    </source>
</evidence>
<dbReference type="InterPro" id="IPR006935">
    <property type="entry name" value="Helicase/UvrB_N"/>
</dbReference>
<dbReference type="Proteomes" id="UP000264310">
    <property type="component" value="Unassembled WGS sequence"/>
</dbReference>
<keyword evidence="3" id="KW-0378">Hydrolase</keyword>
<evidence type="ECO:0000313" key="3">
    <source>
        <dbReference type="EMBL" id="RFC62262.1"/>
    </source>
</evidence>
<dbReference type="RefSeq" id="WP_116684530.1">
    <property type="nucleotide sequence ID" value="NZ_QURL01000008.1"/>
</dbReference>
<dbReference type="InterPro" id="IPR001650">
    <property type="entry name" value="Helicase_C-like"/>
</dbReference>
<dbReference type="CDD" id="cd18032">
    <property type="entry name" value="DEXHc_RE_I_III_res"/>
    <property type="match status" value="1"/>
</dbReference>
<gene>
    <name evidence="3" type="ORF">DYI37_17310</name>
</gene>
<dbReference type="Pfam" id="PF13643">
    <property type="entry name" value="DUF4145"/>
    <property type="match status" value="1"/>
</dbReference>
<dbReference type="Gene3D" id="3.90.1570.30">
    <property type="match status" value="1"/>
</dbReference>
<dbReference type="Pfam" id="PF00271">
    <property type="entry name" value="Helicase_C"/>
    <property type="match status" value="1"/>
</dbReference>
<dbReference type="InterPro" id="IPR014001">
    <property type="entry name" value="Helicase_ATP-bd"/>
</dbReference>
<feature type="domain" description="Helicase C-terminal" evidence="2">
    <location>
        <begin position="697"/>
        <end position="854"/>
    </location>
</feature>
<evidence type="ECO:0000313" key="4">
    <source>
        <dbReference type="Proteomes" id="UP000264310"/>
    </source>
</evidence>
<feature type="domain" description="Helicase ATP-binding" evidence="1">
    <location>
        <begin position="440"/>
        <end position="624"/>
    </location>
</feature>
<dbReference type="GO" id="GO:0009035">
    <property type="term" value="F:type I site-specific deoxyribonuclease activity"/>
    <property type="evidence" value="ECO:0007669"/>
    <property type="project" value="UniProtKB-EC"/>
</dbReference>
<dbReference type="SUPFAM" id="SSF52540">
    <property type="entry name" value="P-loop containing nucleoside triphosphate hydrolases"/>
    <property type="match status" value="1"/>
</dbReference>
<evidence type="ECO:0000259" key="2">
    <source>
        <dbReference type="PROSITE" id="PS51194"/>
    </source>
</evidence>
<dbReference type="GO" id="GO:0003677">
    <property type="term" value="F:DNA binding"/>
    <property type="evidence" value="ECO:0007669"/>
    <property type="project" value="InterPro"/>
</dbReference>
<organism evidence="3 4">
    <name type="scientific">Fulvimarina endophytica</name>
    <dbReference type="NCBI Taxonomy" id="2293836"/>
    <lineage>
        <taxon>Bacteria</taxon>
        <taxon>Pseudomonadati</taxon>
        <taxon>Pseudomonadota</taxon>
        <taxon>Alphaproteobacteria</taxon>
        <taxon>Hyphomicrobiales</taxon>
        <taxon>Aurantimonadaceae</taxon>
        <taxon>Fulvimarina</taxon>
    </lineage>
</organism>
<dbReference type="CDD" id="cd18799">
    <property type="entry name" value="SF2_C_EcoAI-like"/>
    <property type="match status" value="1"/>
</dbReference>
<dbReference type="PROSITE" id="PS51194">
    <property type="entry name" value="HELICASE_CTER"/>
    <property type="match status" value="1"/>
</dbReference>
<dbReference type="AlphaFoldDB" id="A0A371WZ65"/>
<dbReference type="GO" id="GO:0006304">
    <property type="term" value="P:DNA modification"/>
    <property type="evidence" value="ECO:0007669"/>
    <property type="project" value="InterPro"/>
</dbReference>
<dbReference type="InterPro" id="IPR013670">
    <property type="entry name" value="EcoEI_R_C_dom"/>
</dbReference>
<dbReference type="PANTHER" id="PTHR47396">
    <property type="entry name" value="TYPE I RESTRICTION ENZYME ECOKI R PROTEIN"/>
    <property type="match status" value="1"/>
</dbReference>
<dbReference type="Pfam" id="PF08463">
    <property type="entry name" value="EcoEI_R_C"/>
    <property type="match status" value="1"/>
</dbReference>
<dbReference type="NCBIfam" id="NF008521">
    <property type="entry name" value="PRK11448.1"/>
    <property type="match status" value="1"/>
</dbReference>
<dbReference type="SMART" id="SM00490">
    <property type="entry name" value="HELICc"/>
    <property type="match status" value="1"/>
</dbReference>
<dbReference type="InterPro" id="IPR025285">
    <property type="entry name" value="DUF4145"/>
</dbReference>
<sequence>MKTEQGNFGFLSEESPELAKLATLAESYFKSDPPAALFRLRQFGEFMAKEVAARHALLRERSPSFDETLRLLKMRDVLPREVADLFFHLKRAGNAAAHENRGSASDALAALKIARVVAIWFYQTYAGVPGFCPSPFIPPAAPTDATAALRSQLDEMRRAVEASADSEAKARLAARQAADEAERFAEQAKTEAEDRSFWERYAAETEAALKTAEAELKATQAKAETAPRQHLDRLAMHSAQSAARIEIDESTTRTLIDDHLRGAGWEADHTSLRHANGARPLPGKAMAIAEWPTTSGRVDYALFVDGRCIGVIEAKRQLADVPGHLPQARRYARDIVLSSEEMPLDGPWQDGLDSYRVPFIFVTNGRPFVKQLETKSGIWFWDARRSENPAVALPEWFSPRDLSERLEQATEPAFGELAEREIGVTGLRDYQQAAIAAVETAVARGQRSILLSMATGTGKTRLALAMIYDFLRAKRFRRILILVDRTSLGRQALDAMSTTDTSGFLKFDQVFSVAGLDQKFPEASDRVQVATVQAMIRRVFDEPNETRPTPGTYDLVIVDEAHRGYTLDAELREEDLSFRNLEDYLSAYRRVLDYFDATKVALTATPALHTREIFGPAVFHYSYRQAVIDGYLIDHRPPRRITTALSQAGISFDKGEEVNVIDRRTGQIDLFTLEDQQDFEVSEFNKKVYTRAFNRAVAEVIAAECPPDQPGKTLLFAASNGHADVLVDELRKALAAEYGPQPHDLVEKITGSIDRPLDHIKAFKNDPRPKYVVTVDLLTTGIDVPAIVNLVFVRRVNSRILYDQMIGRATRRCDEIGKEYFRIFDAVDLYEKLQDVSDMRPVVVDPKLTFSALVADLDRATSREDKTFVRDQIVVKLRQRIKYLDPERRGALETVLGPLPTLADRLKDESPQEVAALFAKHPQLAGVLDAANPERRGSKVYISEHEDEVVSVVDDYGKKASPADYIESFEAYVRANMNAVPAMIAATQRPRELTRKELKELATLLDAEGFSEAGLRRAYGMARNADIAAHIIGFVRQAAIGDPLVPYETRVENGLQKMLASRAWTAKQRQWLNRIGRALKAQPVGDPELLAEPLFAQFGGFETIDREFDSTLETVLKDLNTAIWDSPNAA</sequence>